<evidence type="ECO:0000313" key="5">
    <source>
        <dbReference type="EMBL" id="KAF2847376.1"/>
    </source>
</evidence>
<proteinExistence type="predicted"/>
<keyword evidence="2" id="KW-0539">Nucleus</keyword>
<dbReference type="GO" id="GO:0000976">
    <property type="term" value="F:transcription cis-regulatory region binding"/>
    <property type="evidence" value="ECO:0007669"/>
    <property type="project" value="TreeGrafter"/>
</dbReference>
<dbReference type="GO" id="GO:0045944">
    <property type="term" value="P:positive regulation of transcription by RNA polymerase II"/>
    <property type="evidence" value="ECO:0007669"/>
    <property type="project" value="TreeGrafter"/>
</dbReference>
<accession>A0A6A7AVS3</accession>
<dbReference type="GO" id="GO:0005634">
    <property type="term" value="C:nucleus"/>
    <property type="evidence" value="ECO:0007669"/>
    <property type="project" value="UniProtKB-SubCell"/>
</dbReference>
<dbReference type="GO" id="GO:0000981">
    <property type="term" value="F:DNA-binding transcription factor activity, RNA polymerase II-specific"/>
    <property type="evidence" value="ECO:0007669"/>
    <property type="project" value="InterPro"/>
</dbReference>
<dbReference type="InterPro" id="IPR001138">
    <property type="entry name" value="Zn2Cys6_DnaBD"/>
</dbReference>
<dbReference type="SMART" id="SM00066">
    <property type="entry name" value="GAL4"/>
    <property type="match status" value="1"/>
</dbReference>
<dbReference type="InterPro" id="IPR036864">
    <property type="entry name" value="Zn2-C6_fun-type_DNA-bd_sf"/>
</dbReference>
<dbReference type="PROSITE" id="PS00463">
    <property type="entry name" value="ZN2_CY6_FUNGAL_1"/>
    <property type="match status" value="1"/>
</dbReference>
<gene>
    <name evidence="5" type="ORF">T440DRAFT_403528</name>
</gene>
<dbReference type="Pfam" id="PF11951">
    <property type="entry name" value="Fungal_trans_2"/>
    <property type="match status" value="1"/>
</dbReference>
<reference evidence="5" key="1">
    <citation type="submission" date="2020-01" db="EMBL/GenBank/DDBJ databases">
        <authorList>
            <consortium name="DOE Joint Genome Institute"/>
            <person name="Haridas S."/>
            <person name="Albert R."/>
            <person name="Binder M."/>
            <person name="Bloem J."/>
            <person name="Labutti K."/>
            <person name="Salamov A."/>
            <person name="Andreopoulos B."/>
            <person name="Baker S.E."/>
            <person name="Barry K."/>
            <person name="Bills G."/>
            <person name="Bluhm B.H."/>
            <person name="Cannon C."/>
            <person name="Castanera R."/>
            <person name="Culley D.E."/>
            <person name="Daum C."/>
            <person name="Ezra D."/>
            <person name="Gonzalez J.B."/>
            <person name="Henrissat B."/>
            <person name="Kuo A."/>
            <person name="Liang C."/>
            <person name="Lipzen A."/>
            <person name="Lutzoni F."/>
            <person name="Magnuson J."/>
            <person name="Mondo S."/>
            <person name="Nolan M."/>
            <person name="Ohm R."/>
            <person name="Pangilinan J."/>
            <person name="Park H.-J."/>
            <person name="Ramirez L."/>
            <person name="Alfaro M."/>
            <person name="Sun H."/>
            <person name="Tritt A."/>
            <person name="Yoshinaga Y."/>
            <person name="Zwiers L.-H."/>
            <person name="Turgeon B.G."/>
            <person name="Goodwin S.B."/>
            <person name="Spatafora J.W."/>
            <person name="Crous P.W."/>
            <person name="Grigoriev I.V."/>
        </authorList>
    </citation>
    <scope>NUCLEOTIDE SEQUENCE</scope>
    <source>
        <strain evidence="5">IPT5</strain>
    </source>
</reference>
<dbReference type="GO" id="GO:0008270">
    <property type="term" value="F:zinc ion binding"/>
    <property type="evidence" value="ECO:0007669"/>
    <property type="project" value="InterPro"/>
</dbReference>
<organism evidence="5 6">
    <name type="scientific">Plenodomus tracheiphilus IPT5</name>
    <dbReference type="NCBI Taxonomy" id="1408161"/>
    <lineage>
        <taxon>Eukaryota</taxon>
        <taxon>Fungi</taxon>
        <taxon>Dikarya</taxon>
        <taxon>Ascomycota</taxon>
        <taxon>Pezizomycotina</taxon>
        <taxon>Dothideomycetes</taxon>
        <taxon>Pleosporomycetidae</taxon>
        <taxon>Pleosporales</taxon>
        <taxon>Pleosporineae</taxon>
        <taxon>Leptosphaeriaceae</taxon>
        <taxon>Plenodomus</taxon>
    </lineage>
</organism>
<feature type="domain" description="Zn(2)-C6 fungal-type" evidence="4">
    <location>
        <begin position="1"/>
        <end position="29"/>
    </location>
</feature>
<dbReference type="Proteomes" id="UP000799423">
    <property type="component" value="Unassembled WGS sequence"/>
</dbReference>
<evidence type="ECO:0000256" key="3">
    <source>
        <dbReference type="SAM" id="MobiDB-lite"/>
    </source>
</evidence>
<evidence type="ECO:0000256" key="1">
    <source>
        <dbReference type="ARBA" id="ARBA00004123"/>
    </source>
</evidence>
<dbReference type="Pfam" id="PF00172">
    <property type="entry name" value="Zn_clus"/>
    <property type="match status" value="1"/>
</dbReference>
<dbReference type="AlphaFoldDB" id="A0A6A7AVS3"/>
<feature type="region of interest" description="Disordered" evidence="3">
    <location>
        <begin position="111"/>
        <end position="161"/>
    </location>
</feature>
<comment type="subcellular location">
    <subcellularLocation>
        <location evidence="1">Nucleus</location>
    </subcellularLocation>
</comment>
<dbReference type="PANTHER" id="PTHR37534:SF47">
    <property type="entry name" value="ZN(2)-C6 FUNGAL-TYPE DOMAIN-CONTAINING PROTEIN"/>
    <property type="match status" value="1"/>
</dbReference>
<keyword evidence="6" id="KW-1185">Reference proteome</keyword>
<dbReference type="InterPro" id="IPR021858">
    <property type="entry name" value="Fun_TF"/>
</dbReference>
<dbReference type="PANTHER" id="PTHR37534">
    <property type="entry name" value="TRANSCRIPTIONAL ACTIVATOR PROTEIN UGA3"/>
    <property type="match status" value="1"/>
</dbReference>
<evidence type="ECO:0000259" key="4">
    <source>
        <dbReference type="PROSITE" id="PS50048"/>
    </source>
</evidence>
<dbReference type="SUPFAM" id="SSF57701">
    <property type="entry name" value="Zn2/Cys6 DNA-binding domain"/>
    <property type="match status" value="1"/>
</dbReference>
<dbReference type="Gene3D" id="4.10.240.10">
    <property type="entry name" value="Zn(2)-C6 fungal-type DNA-binding domain"/>
    <property type="match status" value="1"/>
</dbReference>
<sequence length="706" mass="78850">GCVTCKSRRVKCDETKPSCQQCEKRRIPCGGFKIDVRWKQAPDLSKQSPPRRNRGVSISKARPQTSKTPRASASGHATIQDELGVQTMHADGLQAQHRLLSSDLPAAFSQDLSQPDYATGDAVSDPSEILMPDFDETPAPSSLDHDPHGIANAPSSDDHLFPSVSTEVPPIDFTPDLWNLDSFWEDYLRPVDAPLDFEGALVGQDAGSELLKARDEEAERIALLFHQQTCCTLSIQEESEQNPWRTMIWPLAKEYPALWYALAALTSLCMSKHHPQYHNEYPRHVRRCTELLGEGLESDSANLDAALAATLALGLAETWNYGSPSAGMVQIRNAGELLSRILSSQPSMARSSDEESRTEFLYNTWTYMDVLARFTCNDAFPSYSTSSPIPHWSQLGWSTARLDPLMGYSTTFFPIMRRVADLINKVRARSTPRNSPAIISQALQLRRVMEDWSPPVDLEALDDPTPNMTDAIQTAEAYRWATLCLLYQAVPELPNLTSYGELAQKVLVYLATIAPNSPTIIVHILPLMVAGCDAVEEEDREFVRDRWSAMAERMVTGIIDRCLKITEEVWKRREVYLFARGLSVTRRDIRLDPTTNDTTALSNDIASFINFGTSPANQRNTSRTTSFPISAAFKKGVDTLTRSGCNDYTVRGKLHWLGVMKDWDMQGDEYACSAFCAANKSYSHVRLRHIIRTLGSCRLSPFSLAL</sequence>
<feature type="compositionally biased region" description="Polar residues" evidence="3">
    <location>
        <begin position="62"/>
        <end position="75"/>
    </location>
</feature>
<feature type="non-terminal residue" evidence="5">
    <location>
        <position position="1"/>
    </location>
</feature>
<evidence type="ECO:0000256" key="2">
    <source>
        <dbReference type="ARBA" id="ARBA00023242"/>
    </source>
</evidence>
<dbReference type="OrthoDB" id="3886144at2759"/>
<dbReference type="PROSITE" id="PS50048">
    <property type="entry name" value="ZN2_CY6_FUNGAL_2"/>
    <property type="match status" value="1"/>
</dbReference>
<name>A0A6A7AVS3_9PLEO</name>
<protein>
    <recommendedName>
        <fullName evidence="4">Zn(2)-C6 fungal-type domain-containing protein</fullName>
    </recommendedName>
</protein>
<dbReference type="CDD" id="cd00067">
    <property type="entry name" value="GAL4"/>
    <property type="match status" value="1"/>
</dbReference>
<evidence type="ECO:0000313" key="6">
    <source>
        <dbReference type="Proteomes" id="UP000799423"/>
    </source>
</evidence>
<dbReference type="EMBL" id="MU006326">
    <property type="protein sequence ID" value="KAF2847376.1"/>
    <property type="molecule type" value="Genomic_DNA"/>
</dbReference>
<feature type="region of interest" description="Disordered" evidence="3">
    <location>
        <begin position="40"/>
        <end position="75"/>
    </location>
</feature>